<protein>
    <submittedName>
        <fullName evidence="4">Uncharacterized protein</fullName>
    </submittedName>
</protein>
<name>S8C2W2_9LAMI</name>
<keyword evidence="5" id="KW-1185">Reference proteome</keyword>
<feature type="non-terminal residue" evidence="4">
    <location>
        <position position="1"/>
    </location>
</feature>
<dbReference type="GO" id="GO:0008168">
    <property type="term" value="F:methyltransferase activity"/>
    <property type="evidence" value="ECO:0007669"/>
    <property type="project" value="UniProtKB-KW"/>
</dbReference>
<dbReference type="SUPFAM" id="SSF53335">
    <property type="entry name" value="S-adenosyl-L-methionine-dependent methyltransferases"/>
    <property type="match status" value="1"/>
</dbReference>
<reference evidence="4 5" key="1">
    <citation type="journal article" date="2013" name="BMC Genomics">
        <title>The miniature genome of a carnivorous plant Genlisea aurea contains a low number of genes and short non-coding sequences.</title>
        <authorList>
            <person name="Leushkin E.V."/>
            <person name="Sutormin R.A."/>
            <person name="Nabieva E.R."/>
            <person name="Penin A.A."/>
            <person name="Kondrashov A.S."/>
            <person name="Logacheva M.D."/>
        </authorList>
    </citation>
    <scope>NUCLEOTIDE SEQUENCE [LARGE SCALE GENOMIC DNA]</scope>
</reference>
<comment type="caution">
    <text evidence="4">The sequence shown here is derived from an EMBL/GenBank/DDBJ whole genome shotgun (WGS) entry which is preliminary data.</text>
</comment>
<dbReference type="PANTHER" id="PTHR12176">
    <property type="entry name" value="SAM-DEPENDENT METHYLTRANSFERASE SUPERFAMILY PROTEIN"/>
    <property type="match status" value="1"/>
</dbReference>
<dbReference type="PANTHER" id="PTHR12176:SF56">
    <property type="entry name" value="OS04G0510700 PROTEIN"/>
    <property type="match status" value="1"/>
</dbReference>
<proteinExistence type="inferred from homology"/>
<dbReference type="Gene3D" id="3.40.50.150">
    <property type="entry name" value="Vaccinia Virus protein VP39"/>
    <property type="match status" value="1"/>
</dbReference>
<evidence type="ECO:0000313" key="4">
    <source>
        <dbReference type="EMBL" id="EPS60994.1"/>
    </source>
</evidence>
<dbReference type="InterPro" id="IPR029063">
    <property type="entry name" value="SAM-dependent_MTases_sf"/>
</dbReference>
<keyword evidence="2" id="KW-0489">Methyltransferase</keyword>
<dbReference type="EMBL" id="AUSU01007161">
    <property type="protein sequence ID" value="EPS60994.1"/>
    <property type="molecule type" value="Genomic_DNA"/>
</dbReference>
<evidence type="ECO:0000256" key="2">
    <source>
        <dbReference type="ARBA" id="ARBA00022603"/>
    </source>
</evidence>
<dbReference type="Proteomes" id="UP000015453">
    <property type="component" value="Unassembled WGS sequence"/>
</dbReference>
<dbReference type="InterPro" id="IPR051419">
    <property type="entry name" value="Lys/N-term_MeTrsfase_sf"/>
</dbReference>
<accession>S8C2W2</accession>
<keyword evidence="3" id="KW-0808">Transferase</keyword>
<dbReference type="GO" id="GO:0032259">
    <property type="term" value="P:methylation"/>
    <property type="evidence" value="ECO:0007669"/>
    <property type="project" value="UniProtKB-KW"/>
</dbReference>
<dbReference type="OrthoDB" id="411785at2759"/>
<dbReference type="AlphaFoldDB" id="S8C2W2"/>
<evidence type="ECO:0000256" key="3">
    <source>
        <dbReference type="ARBA" id="ARBA00022679"/>
    </source>
</evidence>
<evidence type="ECO:0000313" key="5">
    <source>
        <dbReference type="Proteomes" id="UP000015453"/>
    </source>
</evidence>
<organism evidence="4 5">
    <name type="scientific">Genlisea aurea</name>
    <dbReference type="NCBI Taxonomy" id="192259"/>
    <lineage>
        <taxon>Eukaryota</taxon>
        <taxon>Viridiplantae</taxon>
        <taxon>Streptophyta</taxon>
        <taxon>Embryophyta</taxon>
        <taxon>Tracheophyta</taxon>
        <taxon>Spermatophyta</taxon>
        <taxon>Magnoliopsida</taxon>
        <taxon>eudicotyledons</taxon>
        <taxon>Gunneridae</taxon>
        <taxon>Pentapetalae</taxon>
        <taxon>asterids</taxon>
        <taxon>lamiids</taxon>
        <taxon>Lamiales</taxon>
        <taxon>Lentibulariaceae</taxon>
        <taxon>Genlisea</taxon>
    </lineage>
</organism>
<feature type="non-terminal residue" evidence="4">
    <location>
        <position position="289"/>
    </location>
</feature>
<sequence length="289" mass="32418">LLKATRQSLNSRIRNFSTAINRRHLEDEGDWSYAGEWWHAEQSSCRTVFREISHCGNGVVSVLAHPSSQPGRLERELAEKWLQHKFRVTGCEWRTLHFNEYTRQSTVKVLVAHREEEPSSILLQQQPHCLAVPYVKSMISTGLATLSASSCDVFKNAVQGKQSINALCIGHGGGSIPLFLTMKIRGAIVHTVELDPTVIAASIKAMGFPAFSLISPSGDRVHPKPDPIDHLLWKGAHDRLLLFNSDAEKFILETSNVYDIILIDAYDGDDVFPHKLWRPDEPFMKALGN</sequence>
<gene>
    <name evidence="4" type="ORF">M569_13807</name>
</gene>
<comment type="similarity">
    <text evidence="1">Belongs to the methyltransferase superfamily.</text>
</comment>
<evidence type="ECO:0000256" key="1">
    <source>
        <dbReference type="ARBA" id="ARBA00008361"/>
    </source>
</evidence>